<feature type="coiled-coil region" evidence="1">
    <location>
        <begin position="212"/>
        <end position="269"/>
    </location>
</feature>
<feature type="region of interest" description="Disordered" evidence="2">
    <location>
        <begin position="758"/>
        <end position="793"/>
    </location>
</feature>
<dbReference type="PANTHER" id="PTHR33472:SF28">
    <property type="entry name" value="BROMO AND FHA DOMAIN-CONTAINING PROTEIN DDB_G0267958"/>
    <property type="match status" value="1"/>
</dbReference>
<feature type="compositionally biased region" description="Low complexity" evidence="2">
    <location>
        <begin position="1168"/>
        <end position="1183"/>
    </location>
</feature>
<name>A0A6L2LKF5_TANCI</name>
<dbReference type="EMBL" id="BKCJ010004373">
    <property type="protein sequence ID" value="GEU60655.1"/>
    <property type="molecule type" value="Genomic_DNA"/>
</dbReference>
<gene>
    <name evidence="3" type="ORF">Tci_032633</name>
</gene>
<comment type="caution">
    <text evidence="3">The sequence shown here is derived from an EMBL/GenBank/DDBJ whole genome shotgun (WGS) entry which is preliminary data.</text>
</comment>
<feature type="region of interest" description="Disordered" evidence="2">
    <location>
        <begin position="813"/>
        <end position="917"/>
    </location>
</feature>
<feature type="compositionally biased region" description="Pro residues" evidence="2">
    <location>
        <begin position="1122"/>
        <end position="1137"/>
    </location>
</feature>
<evidence type="ECO:0000256" key="1">
    <source>
        <dbReference type="SAM" id="Coils"/>
    </source>
</evidence>
<feature type="region of interest" description="Disordered" evidence="2">
    <location>
        <begin position="1106"/>
        <end position="1188"/>
    </location>
</feature>
<keyword evidence="1" id="KW-0175">Coiled coil</keyword>
<feature type="compositionally biased region" description="Polar residues" evidence="2">
    <location>
        <begin position="876"/>
        <end position="896"/>
    </location>
</feature>
<sequence length="1536" mass="174099">MVHMLYKPRQNSNELKRVVIGYKNPLCLTHAKQAQPALYNGHEIIKDNHIQAIVHNSKDTLEIAKITRKKMNDKMNDPECVTRKVKIAPHDYSKENLFATFTPQKQLTPEQIFWSNDLMNIKFKDLKERTKTKACYLQEVIPFFKTLKDNFKGIQKALTKEVKEMKDVFEELEAELKYQNLKDQIGNSPPTPDKDTLDFDSVFVIGKMQASLQGKDNVIRQLKKELSQLQVTRKDTDCSLRVQTTDSQITKLTDQVTHLQAQNDMFRAENDKIKQHYKELYDSIKITRAKRIEQVTKVTTENMNLKTGVSKATVNPLVSIRDKHAIDVKPIVPRLRNNRNAHLDYLRHLKESVEMIRDIVEEAKVVRPLDRSIVSACRYTKHSQELLEYAIGTCPHGSQPRAKQLAHIPLIRKKKVIVAQPSNKLDSTTHLHVVTVTSQKTNVLVPPSTGVDYKMADVNAPSDQTPTMAPPVCADDQILPHIRWIPIRNSNCYVDLEKSQSNQIYKIAVDLLKNTNFFRKAGCYKCQLDEQWFDLSKETLREALQITLVNRNQAFTAPPLIDGLIDFVNQLGYPKLVMNLSTVVTNDLFQPWRALLTIINLCLMRKTSGFKRPRAPVLQILWGIVTRANIDYAERIWEEFTQSIHTFIEDKRNLSWHTSGKKRAALIVIPSIRFTKLIIHHLQRKHKFHPRPDSPPHLSNKEPVLGYLKFSAKGTKREIFGMPIPGRLITANIREASYYQEYQENVDKHRGFLASEIGSTQDLPAPKPAKPARKPQSTAQKAPLKPSISSPAVKESMKDAYALPKGPLPPVVIREPESGKYQPLPEVPGKGKAKVSEEQRGGIKKDPNAQAKDQTGSDAGAQAEGQARSNPDETSEGQAGSNPDETSEGQAGSNPDETSEGQARLDPGNAEARVQSTSSLVVHAGSDREHIDLDVANVSSQPSTEPESPKEHQQLKATTTDTTTTTTTTLPPPQAPQQSTTEAMMVKRISELEHIMADLIQVNKTMEERLDKHGARLYTLEQLDIPQQVNRAVSEVVTDAVDWAMQAPLRNCFRDLPEADMKEILHQRMWESDSYKSHEDHMQLFEALEKSINRDHSEELTHDLVEARKKRKKGRESQKTPPGLPSHQPPPPPPPAGPSGTSGAPSASESQVTPPPPPPTSTNQDSQSKGSAAPSPSKTAATTEHQAWTTPGVTLNLLVSLTPEDLDMDEAMGPDEQAQLSDEEDIGNAHIPTVNLRQGWWKPFEAERPTTSEPAWSIRSSDTGDIDWFCKRRGITELKPQDLEGPTYEIVKVFHPDVIHLQYQMEECHKLLIDSVDDPILRHNVSKPLPLKGPPGQVTIQSDFFFNKDLEYIRYSSKGRRPALSISKMKEAYYPDAGIEQMVPDHVVRIEVFSMYGYDYMKKIVLCRADLNEHVIVEREFMYMYPSDFEDLNLLNLQGHLNHLLPKDKKILTTAVNQWTRQLVIRQRLEDFQLGIESYQTQVNLTKPQWMATGFEYKHDYTVIESPRAVIFRDKYGVQMMMHFNEIHKFSDGTLQ</sequence>
<feature type="compositionally biased region" description="Low complexity" evidence="2">
    <location>
        <begin position="958"/>
        <end position="969"/>
    </location>
</feature>
<protein>
    <submittedName>
        <fullName evidence="3">Integrase, catalytic region, zinc finger, CCHC-type, peptidase aspartic, catalytic</fullName>
    </submittedName>
</protein>
<organism evidence="3">
    <name type="scientific">Tanacetum cinerariifolium</name>
    <name type="common">Dalmatian daisy</name>
    <name type="synonym">Chrysanthemum cinerariifolium</name>
    <dbReference type="NCBI Taxonomy" id="118510"/>
    <lineage>
        <taxon>Eukaryota</taxon>
        <taxon>Viridiplantae</taxon>
        <taxon>Streptophyta</taxon>
        <taxon>Embryophyta</taxon>
        <taxon>Tracheophyta</taxon>
        <taxon>Spermatophyta</taxon>
        <taxon>Magnoliopsida</taxon>
        <taxon>eudicotyledons</taxon>
        <taxon>Gunneridae</taxon>
        <taxon>Pentapetalae</taxon>
        <taxon>asterids</taxon>
        <taxon>campanulids</taxon>
        <taxon>Asterales</taxon>
        <taxon>Asteraceae</taxon>
        <taxon>Asteroideae</taxon>
        <taxon>Anthemideae</taxon>
        <taxon>Anthemidinae</taxon>
        <taxon>Tanacetum</taxon>
    </lineage>
</organism>
<dbReference type="PANTHER" id="PTHR33472">
    <property type="entry name" value="OS01G0106600 PROTEIN"/>
    <property type="match status" value="1"/>
</dbReference>
<feature type="region of interest" description="Disordered" evidence="2">
    <location>
        <begin position="938"/>
        <end position="980"/>
    </location>
</feature>
<reference evidence="3" key="1">
    <citation type="journal article" date="2019" name="Sci. Rep.">
        <title>Draft genome of Tanacetum cinerariifolium, the natural source of mosquito coil.</title>
        <authorList>
            <person name="Yamashiro T."/>
            <person name="Shiraishi A."/>
            <person name="Satake H."/>
            <person name="Nakayama K."/>
        </authorList>
    </citation>
    <scope>NUCLEOTIDE SEQUENCE</scope>
</reference>
<accession>A0A6L2LKF5</accession>
<evidence type="ECO:0000256" key="2">
    <source>
        <dbReference type="SAM" id="MobiDB-lite"/>
    </source>
</evidence>
<proteinExistence type="predicted"/>
<feature type="coiled-coil region" evidence="1">
    <location>
        <begin position="155"/>
        <end position="182"/>
    </location>
</feature>
<evidence type="ECO:0000313" key="3">
    <source>
        <dbReference type="EMBL" id="GEU60655.1"/>
    </source>
</evidence>
<feature type="compositionally biased region" description="Low complexity" evidence="2">
    <location>
        <begin position="1138"/>
        <end position="1150"/>
    </location>
</feature>
<feature type="compositionally biased region" description="Basic and acidic residues" evidence="2">
    <location>
        <begin position="834"/>
        <end position="847"/>
    </location>
</feature>